<protein>
    <submittedName>
        <fullName evidence="2">Transposon TX1 uncharacterized</fullName>
    </submittedName>
</protein>
<gene>
    <name evidence="2" type="ORF">KK1_042950</name>
</gene>
<evidence type="ECO:0000313" key="3">
    <source>
        <dbReference type="Proteomes" id="UP000075243"/>
    </source>
</evidence>
<dbReference type="PANTHER" id="PTHR46890">
    <property type="entry name" value="NON-LTR RETROLELEMENT REVERSE TRANSCRIPTASE-LIKE PROTEIN-RELATED"/>
    <property type="match status" value="1"/>
</dbReference>
<evidence type="ECO:0000313" key="2">
    <source>
        <dbReference type="EMBL" id="KYP35970.1"/>
    </source>
</evidence>
<dbReference type="Pfam" id="PF00078">
    <property type="entry name" value="RVT_1"/>
    <property type="match status" value="1"/>
</dbReference>
<dbReference type="InterPro" id="IPR043502">
    <property type="entry name" value="DNA/RNA_pol_sf"/>
</dbReference>
<feature type="domain" description="Reverse transcriptase" evidence="1">
    <location>
        <begin position="285"/>
        <end position="369"/>
    </location>
</feature>
<dbReference type="InterPro" id="IPR052343">
    <property type="entry name" value="Retrotransposon-Effector_Assoc"/>
</dbReference>
<dbReference type="AlphaFoldDB" id="A0A151R091"/>
<dbReference type="STRING" id="3821.A0A151R091"/>
<evidence type="ECO:0000259" key="1">
    <source>
        <dbReference type="Pfam" id="PF00078"/>
    </source>
</evidence>
<dbReference type="PANTHER" id="PTHR46890:SF48">
    <property type="entry name" value="RNA-DIRECTED DNA POLYMERASE"/>
    <property type="match status" value="1"/>
</dbReference>
<dbReference type="CDD" id="cd01650">
    <property type="entry name" value="RT_nLTR_like"/>
    <property type="match status" value="1"/>
</dbReference>
<accession>A0A151R091</accession>
<reference evidence="2" key="1">
    <citation type="journal article" date="2012" name="Nat. Biotechnol.">
        <title>Draft genome sequence of pigeonpea (Cajanus cajan), an orphan legume crop of resource-poor farmers.</title>
        <authorList>
            <person name="Varshney R.K."/>
            <person name="Chen W."/>
            <person name="Li Y."/>
            <person name="Bharti A.K."/>
            <person name="Saxena R.K."/>
            <person name="Schlueter J.A."/>
            <person name="Donoghue M.T."/>
            <person name="Azam S."/>
            <person name="Fan G."/>
            <person name="Whaley A.M."/>
            <person name="Farmer A.D."/>
            <person name="Sheridan J."/>
            <person name="Iwata A."/>
            <person name="Tuteja R."/>
            <person name="Penmetsa R.V."/>
            <person name="Wu W."/>
            <person name="Upadhyaya H.D."/>
            <person name="Yang S.P."/>
            <person name="Shah T."/>
            <person name="Saxena K.B."/>
            <person name="Michael T."/>
            <person name="McCombie W.R."/>
            <person name="Yang B."/>
            <person name="Zhang G."/>
            <person name="Yang H."/>
            <person name="Wang J."/>
            <person name="Spillane C."/>
            <person name="Cook D.R."/>
            <person name="May G.D."/>
            <person name="Xu X."/>
            <person name="Jackson S.A."/>
        </authorList>
    </citation>
    <scope>NUCLEOTIDE SEQUENCE [LARGE SCALE GENOMIC DNA]</scope>
</reference>
<name>A0A151R091_CAJCA</name>
<dbReference type="EMBL" id="KQ484288">
    <property type="protein sequence ID" value="KYP35970.1"/>
    <property type="molecule type" value="Genomic_DNA"/>
</dbReference>
<sequence>MDAWGKKLRSRFRAPIEACRCQLLTLRDRQDSQSASRFSEVQTRLYTLLIQEETFWKQRSKIYWLKDGDCNTKFFHAIASSRRKHNLIQHLTRNDGSMATDQTGICKVAHTYFEDLYKDKVSSFGPVLQNVTHCISESDNDALLQPFSITEFRSALFSMHDNKSPGLDGVNPGFYKIFWDLLGLELFHACVQWLKQGSLPHQLSQTNIVLIPKIEHPTSMKDPRPISLCNVIYKIILKVLANRLKPLLPACISPEQSAFMENRSILDNVMVANEIIHYLKCKTRGKQARGLRQGDLLSPYLFIICTEGLSLLLRQAEARGILHGVKVCRGAPPLTHILFADDCFLFCKATTDEGHTLKDVLQQYEQASGQSINL</sequence>
<dbReference type="OMA" id="THCISES"/>
<keyword evidence="3" id="KW-1185">Reference proteome</keyword>
<dbReference type="Gramene" id="C.cajan_36366.t">
    <property type="protein sequence ID" value="C.cajan_36366.t"/>
    <property type="gene ID" value="C.cajan_36366"/>
</dbReference>
<organism evidence="2 3">
    <name type="scientific">Cajanus cajan</name>
    <name type="common">Pigeon pea</name>
    <name type="synonym">Cajanus indicus</name>
    <dbReference type="NCBI Taxonomy" id="3821"/>
    <lineage>
        <taxon>Eukaryota</taxon>
        <taxon>Viridiplantae</taxon>
        <taxon>Streptophyta</taxon>
        <taxon>Embryophyta</taxon>
        <taxon>Tracheophyta</taxon>
        <taxon>Spermatophyta</taxon>
        <taxon>Magnoliopsida</taxon>
        <taxon>eudicotyledons</taxon>
        <taxon>Gunneridae</taxon>
        <taxon>Pentapetalae</taxon>
        <taxon>rosids</taxon>
        <taxon>fabids</taxon>
        <taxon>Fabales</taxon>
        <taxon>Fabaceae</taxon>
        <taxon>Papilionoideae</taxon>
        <taxon>50 kb inversion clade</taxon>
        <taxon>NPAAA clade</taxon>
        <taxon>indigoferoid/millettioid clade</taxon>
        <taxon>Phaseoleae</taxon>
        <taxon>Cajanus</taxon>
    </lineage>
</organism>
<dbReference type="Proteomes" id="UP000075243">
    <property type="component" value="Unassembled WGS sequence"/>
</dbReference>
<proteinExistence type="predicted"/>
<dbReference type="InterPro" id="IPR000477">
    <property type="entry name" value="RT_dom"/>
</dbReference>
<dbReference type="SUPFAM" id="SSF56672">
    <property type="entry name" value="DNA/RNA polymerases"/>
    <property type="match status" value="1"/>
</dbReference>